<reference evidence="3" key="1">
    <citation type="submission" date="2022-11" db="EMBL/GenBank/DDBJ databases">
        <title>Genome Resource of Sclerotinia nivalis Strain SnTB1, a Plant Pathogen Isolated from American Ginseng.</title>
        <authorList>
            <person name="Fan S."/>
        </authorList>
    </citation>
    <scope>NUCLEOTIDE SEQUENCE</scope>
    <source>
        <strain evidence="3">SnTB1</strain>
    </source>
</reference>
<keyword evidence="2" id="KW-0812">Transmembrane</keyword>
<keyword evidence="2" id="KW-1133">Transmembrane helix</keyword>
<gene>
    <name evidence="3" type="ORF">OCU04_004445</name>
</gene>
<feature type="transmembrane region" description="Helical" evidence="2">
    <location>
        <begin position="84"/>
        <end position="108"/>
    </location>
</feature>
<feature type="region of interest" description="Disordered" evidence="1">
    <location>
        <begin position="29"/>
        <end position="66"/>
    </location>
</feature>
<comment type="caution">
    <text evidence="3">The sequence shown here is derived from an EMBL/GenBank/DDBJ whole genome shotgun (WGS) entry which is preliminary data.</text>
</comment>
<dbReference type="EMBL" id="JAPEIS010000004">
    <property type="protein sequence ID" value="KAJ8067065.1"/>
    <property type="molecule type" value="Genomic_DNA"/>
</dbReference>
<feature type="transmembrane region" description="Helical" evidence="2">
    <location>
        <begin position="219"/>
        <end position="240"/>
    </location>
</feature>
<keyword evidence="2" id="KW-0472">Membrane</keyword>
<organism evidence="3 4">
    <name type="scientific">Sclerotinia nivalis</name>
    <dbReference type="NCBI Taxonomy" id="352851"/>
    <lineage>
        <taxon>Eukaryota</taxon>
        <taxon>Fungi</taxon>
        <taxon>Dikarya</taxon>
        <taxon>Ascomycota</taxon>
        <taxon>Pezizomycotina</taxon>
        <taxon>Leotiomycetes</taxon>
        <taxon>Helotiales</taxon>
        <taxon>Sclerotiniaceae</taxon>
        <taxon>Sclerotinia</taxon>
    </lineage>
</organism>
<sequence>MMVNYTKVLDSIKEAQEGLKPAEEFHTKLQQEQEQAEKTALNPAKDECGTPQLQESTDLEEEPKAKVVTRGGGMSRIWHEAKNCVSYFSTLSAFTFTTLLLIPGLVFACYHQEALQLLTLTTASATPGKTTGSLNATNGGGDDFTYKIYLWYYCVSGVAAEAGKYVNVTDSCHQTKQALAEHILLSLNSTFTPPLPRPDIPGPIQEIHDLFQHYAYPAFASYVVAIFLLLIFAGLFIWWFGATTTPHKKTLILVLSIFTACFATLATLQTYLCYHTIYILTQAINLSKSTLNISIAPGFLYLLIAHLFWIILLLNILIIPTTICIKRRRARRELRALEAEAKASEAAAKEPLDGDTKVCSTPAEAAELGPARNSDEELDMPRYGMPHHGYDGYSIPDPAQQRIHRKQLESRSKKVNTEQGKDEERKRLKGGEV</sequence>
<feature type="transmembrane region" description="Helical" evidence="2">
    <location>
        <begin position="252"/>
        <end position="279"/>
    </location>
</feature>
<feature type="region of interest" description="Disordered" evidence="1">
    <location>
        <begin position="363"/>
        <end position="433"/>
    </location>
</feature>
<evidence type="ECO:0000313" key="4">
    <source>
        <dbReference type="Proteomes" id="UP001152300"/>
    </source>
</evidence>
<feature type="compositionally biased region" description="Basic and acidic residues" evidence="1">
    <location>
        <begin position="406"/>
        <end position="433"/>
    </location>
</feature>
<feature type="transmembrane region" description="Helical" evidence="2">
    <location>
        <begin position="299"/>
        <end position="325"/>
    </location>
</feature>
<keyword evidence="4" id="KW-1185">Reference proteome</keyword>
<accession>A0A9X0DLX6</accession>
<dbReference type="Proteomes" id="UP001152300">
    <property type="component" value="Unassembled WGS sequence"/>
</dbReference>
<proteinExistence type="predicted"/>
<protein>
    <submittedName>
        <fullName evidence="3">Uncharacterized protein</fullName>
    </submittedName>
</protein>
<evidence type="ECO:0000256" key="1">
    <source>
        <dbReference type="SAM" id="MobiDB-lite"/>
    </source>
</evidence>
<name>A0A9X0DLX6_9HELO</name>
<evidence type="ECO:0000313" key="3">
    <source>
        <dbReference type="EMBL" id="KAJ8067065.1"/>
    </source>
</evidence>
<dbReference type="OrthoDB" id="3559315at2759"/>
<evidence type="ECO:0000256" key="2">
    <source>
        <dbReference type="SAM" id="Phobius"/>
    </source>
</evidence>
<dbReference type="AlphaFoldDB" id="A0A9X0DLX6"/>